<accession>A0A1Y5SSW5</accession>
<dbReference type="RefSeq" id="WP_085796069.1">
    <property type="nucleotide sequence ID" value="NZ_FWFO01000001.1"/>
</dbReference>
<name>A0A1Y5SSW5_9RHOB</name>
<organism evidence="1 2">
    <name type="scientific">Falsiruegeria litorea R37</name>
    <dbReference type="NCBI Taxonomy" id="1200284"/>
    <lineage>
        <taxon>Bacteria</taxon>
        <taxon>Pseudomonadati</taxon>
        <taxon>Pseudomonadota</taxon>
        <taxon>Alphaproteobacteria</taxon>
        <taxon>Rhodobacterales</taxon>
        <taxon>Roseobacteraceae</taxon>
        <taxon>Falsiruegeria</taxon>
    </lineage>
</organism>
<keyword evidence="2" id="KW-1185">Reference proteome</keyword>
<dbReference type="Proteomes" id="UP000193077">
    <property type="component" value="Unassembled WGS sequence"/>
</dbReference>
<dbReference type="AlphaFoldDB" id="A0A1Y5SSW5"/>
<dbReference type="EMBL" id="FWFO01000001">
    <property type="protein sequence ID" value="SLN47803.1"/>
    <property type="molecule type" value="Genomic_DNA"/>
</dbReference>
<protein>
    <submittedName>
        <fullName evidence="1">Uncharacterized protein</fullName>
    </submittedName>
</protein>
<proteinExistence type="predicted"/>
<reference evidence="1 2" key="1">
    <citation type="submission" date="2017-03" db="EMBL/GenBank/DDBJ databases">
        <authorList>
            <person name="Afonso C.L."/>
            <person name="Miller P.J."/>
            <person name="Scott M.A."/>
            <person name="Spackman E."/>
            <person name="Goraichik I."/>
            <person name="Dimitrov K.M."/>
            <person name="Suarez D.L."/>
            <person name="Swayne D.E."/>
        </authorList>
    </citation>
    <scope>NUCLEOTIDE SEQUENCE [LARGE SCALE GENOMIC DNA]</scope>
    <source>
        <strain evidence="1 2">CECT 7639</strain>
    </source>
</reference>
<sequence>MHRMKPGVKKDPERRWALPDRVFFGNGACHILAGVYLQDPPLPGFYAERIIPGDGFAGNHIYVTDGTVAFDYHGYTIRAHLLRYYTNNWAGEYAQGWHCRLERVDFDLLSTIALNARKMLGPDQYLHDPIKRARRYLQQIDHQTAYNKALQRRDGIFLMKPKSAS</sequence>
<gene>
    <name evidence="1" type="ORF">TRL7639_02615</name>
</gene>
<evidence type="ECO:0000313" key="1">
    <source>
        <dbReference type="EMBL" id="SLN47803.1"/>
    </source>
</evidence>
<dbReference type="OrthoDB" id="65593at2"/>
<evidence type="ECO:0000313" key="2">
    <source>
        <dbReference type="Proteomes" id="UP000193077"/>
    </source>
</evidence>